<dbReference type="Gene3D" id="2.30.36.70">
    <property type="entry name" value="Actin, Chain A, domain 2"/>
    <property type="match status" value="1"/>
</dbReference>
<name>A0A2G8RMG5_9APHY</name>
<evidence type="ECO:0000256" key="6">
    <source>
        <dbReference type="ARBA" id="ARBA00063309"/>
    </source>
</evidence>
<dbReference type="SUPFAM" id="SSF53067">
    <property type="entry name" value="Actin-like ATPase domain"/>
    <property type="match status" value="2"/>
</dbReference>
<evidence type="ECO:0000256" key="5">
    <source>
        <dbReference type="ARBA" id="ARBA00025222"/>
    </source>
</evidence>
<feature type="compositionally biased region" description="Gly residues" evidence="8">
    <location>
        <begin position="467"/>
        <end position="476"/>
    </location>
</feature>
<evidence type="ECO:0000256" key="7">
    <source>
        <dbReference type="ARBA" id="ARBA00073820"/>
    </source>
</evidence>
<protein>
    <recommendedName>
        <fullName evidence="3">Actin-like protein ARP6</fullName>
    </recommendedName>
    <alternativeName>
        <fullName evidence="7">Actin-like protein arp6</fullName>
    </alternativeName>
</protein>
<gene>
    <name evidence="9" type="ORF">GSI_15400</name>
</gene>
<comment type="caution">
    <text evidence="9">The sequence shown here is derived from an EMBL/GenBank/DDBJ whole genome shotgun (WGS) entry which is preliminary data.</text>
</comment>
<keyword evidence="4" id="KW-0963">Cytoplasm</keyword>
<dbReference type="CDD" id="cd10210">
    <property type="entry name" value="ASKHA_NBD_Arp6"/>
    <property type="match status" value="1"/>
</dbReference>
<dbReference type="SMART" id="SM00268">
    <property type="entry name" value="ACTIN"/>
    <property type="match status" value="1"/>
</dbReference>
<evidence type="ECO:0000256" key="8">
    <source>
        <dbReference type="SAM" id="MobiDB-lite"/>
    </source>
</evidence>
<dbReference type="Gene3D" id="3.30.420.40">
    <property type="match status" value="2"/>
</dbReference>
<comment type="similarity">
    <text evidence="2">Belongs to the actin family. ARP6 subfamily.</text>
</comment>
<dbReference type="FunFam" id="3.90.640.10:FF:000014">
    <property type="entry name" value="Putative actin-related protein 6"/>
    <property type="match status" value="1"/>
</dbReference>
<reference evidence="9 10" key="1">
    <citation type="journal article" date="2015" name="Sci. Rep.">
        <title>Chromosome-level genome map provides insights into diverse defense mechanisms in the medicinal fungus Ganoderma sinense.</title>
        <authorList>
            <person name="Zhu Y."/>
            <person name="Xu J."/>
            <person name="Sun C."/>
            <person name="Zhou S."/>
            <person name="Xu H."/>
            <person name="Nelson D.R."/>
            <person name="Qian J."/>
            <person name="Song J."/>
            <person name="Luo H."/>
            <person name="Xiang L."/>
            <person name="Li Y."/>
            <person name="Xu Z."/>
            <person name="Ji A."/>
            <person name="Wang L."/>
            <person name="Lu S."/>
            <person name="Hayward A."/>
            <person name="Sun W."/>
            <person name="Li X."/>
            <person name="Schwartz D.C."/>
            <person name="Wang Y."/>
            <person name="Chen S."/>
        </authorList>
    </citation>
    <scope>NUCLEOTIDE SEQUENCE [LARGE SCALE GENOMIC DNA]</scope>
    <source>
        <strain evidence="9 10">ZZ0214-1</strain>
    </source>
</reference>
<keyword evidence="10" id="KW-1185">Reference proteome</keyword>
<dbReference type="EMBL" id="AYKW01000069">
    <property type="protein sequence ID" value="PIL22707.1"/>
    <property type="molecule type" value="Genomic_DNA"/>
</dbReference>
<dbReference type="AlphaFoldDB" id="A0A2G8RMG5"/>
<feature type="region of interest" description="Disordered" evidence="8">
    <location>
        <begin position="401"/>
        <end position="476"/>
    </location>
</feature>
<evidence type="ECO:0000256" key="3">
    <source>
        <dbReference type="ARBA" id="ARBA00018633"/>
    </source>
</evidence>
<evidence type="ECO:0000256" key="4">
    <source>
        <dbReference type="ARBA" id="ARBA00022490"/>
    </source>
</evidence>
<organism evidence="9 10">
    <name type="scientific">Ganoderma sinense ZZ0214-1</name>
    <dbReference type="NCBI Taxonomy" id="1077348"/>
    <lineage>
        <taxon>Eukaryota</taxon>
        <taxon>Fungi</taxon>
        <taxon>Dikarya</taxon>
        <taxon>Basidiomycota</taxon>
        <taxon>Agaricomycotina</taxon>
        <taxon>Agaricomycetes</taxon>
        <taxon>Polyporales</taxon>
        <taxon>Polyporaceae</taxon>
        <taxon>Ganoderma</taxon>
    </lineage>
</organism>
<evidence type="ECO:0000256" key="1">
    <source>
        <dbReference type="ARBA" id="ARBA00004496"/>
    </source>
</evidence>
<dbReference type="GO" id="GO:0005634">
    <property type="term" value="C:nucleus"/>
    <property type="evidence" value="ECO:0007669"/>
    <property type="project" value="UniProtKB-ARBA"/>
</dbReference>
<dbReference type="InterPro" id="IPR004000">
    <property type="entry name" value="Actin"/>
</dbReference>
<dbReference type="Gene3D" id="3.90.640.10">
    <property type="entry name" value="Actin, Chain A, domain 4"/>
    <property type="match status" value="1"/>
</dbReference>
<comment type="function">
    <text evidence="5">Component of the SWR1 complex which mediates the ATP-dependent exchange of histone H2A for the H2A variant HZT1 leading to transcriptional regulation of selected genes by chromatin remodeling. Involved in chromosome stability.</text>
</comment>
<dbReference type="OrthoDB" id="6220758at2759"/>
<feature type="compositionally biased region" description="Basic residues" evidence="8">
    <location>
        <begin position="456"/>
        <end position="466"/>
    </location>
</feature>
<proteinExistence type="inferred from homology"/>
<dbReference type="InterPro" id="IPR043129">
    <property type="entry name" value="ATPase_NBD"/>
</dbReference>
<dbReference type="Pfam" id="PF00022">
    <property type="entry name" value="Actin"/>
    <property type="match status" value="1"/>
</dbReference>
<dbReference type="STRING" id="1077348.A0A2G8RMG5"/>
<evidence type="ECO:0000256" key="2">
    <source>
        <dbReference type="ARBA" id="ARBA00005665"/>
    </source>
</evidence>
<dbReference type="Proteomes" id="UP000230002">
    <property type="component" value="Unassembled WGS sequence"/>
</dbReference>
<dbReference type="PANTHER" id="PTHR11937">
    <property type="entry name" value="ACTIN"/>
    <property type="match status" value="1"/>
</dbReference>
<feature type="compositionally biased region" description="Low complexity" evidence="8">
    <location>
        <begin position="426"/>
        <end position="438"/>
    </location>
</feature>
<comment type="subcellular location">
    <subcellularLocation>
        <location evidence="1">Cytoplasm</location>
    </subcellularLocation>
</comment>
<comment type="subunit">
    <text evidence="6">Component of the SWR1 chromatin remodeling complex.</text>
</comment>
<evidence type="ECO:0000313" key="10">
    <source>
        <dbReference type="Proteomes" id="UP000230002"/>
    </source>
</evidence>
<sequence>MPTVILDNGASTIKAGILGVHDHCPRVVPNAVVRAKADNATYIGHELANCRDFTSLRFRLPFEKGFLVDWDAQKAIWDGIFSTEVLAVNTSEASLLITEPYFNLPNIQDVYDQFMFEEYEFRSYFRCTPASLISYGRLFAQQNLPPPECLLIIDSGFSFTHVVPILNGEVVWHAVKRIDVGGKLLTNHLKETVSYRQWNMMEETHIMNEIKEACCFVSEDFAADLETCRARPTANPIVQEYIFPDYSARRPGRIRNPGESLDESTQQTLKMANERFSVPEILFRPTNIGLDQAGLSATVAASIALLPEDLQGMFWANIGLIGGNTAMPGFRQRLTSELRSLAPIECAVRVHASAEPILETYRAAAAFAARPDFASRCAVTREEYQEMGASACRRKFRDWKPAPADRDQQQQLQSATGSRGARGKARAAGSSTSDSESSAPEGRDGGSPPPAQPTKKPGRGRGRGRGARGGAGKRGA</sequence>
<evidence type="ECO:0000313" key="9">
    <source>
        <dbReference type="EMBL" id="PIL22707.1"/>
    </source>
</evidence>
<dbReference type="GO" id="GO:0005737">
    <property type="term" value="C:cytoplasm"/>
    <property type="evidence" value="ECO:0007669"/>
    <property type="project" value="UniProtKB-SubCell"/>
</dbReference>
<accession>A0A2G8RMG5</accession>